<dbReference type="OrthoDB" id="1550902at2"/>
<gene>
    <name evidence="1" type="ORF">EA660_04825</name>
</gene>
<protein>
    <submittedName>
        <fullName evidence="1">Phage tail protein</fullName>
    </submittedName>
</protein>
<dbReference type="Proteomes" id="UP000292627">
    <property type="component" value="Unassembled WGS sequence"/>
</dbReference>
<comment type="caution">
    <text evidence="1">The sequence shown here is derived from an EMBL/GenBank/DDBJ whole genome shotgun (WGS) entry which is preliminary data.</text>
</comment>
<dbReference type="AlphaFoldDB" id="A0A4Q8LDB5"/>
<organism evidence="1 2">
    <name type="scientific">Pseudoxanthomonas winnipegensis</name>
    <dbReference type="NCBI Taxonomy" id="2480810"/>
    <lineage>
        <taxon>Bacteria</taxon>
        <taxon>Pseudomonadati</taxon>
        <taxon>Pseudomonadota</taxon>
        <taxon>Gammaproteobacteria</taxon>
        <taxon>Lysobacterales</taxon>
        <taxon>Lysobacteraceae</taxon>
        <taxon>Pseudoxanthomonas</taxon>
    </lineage>
</organism>
<dbReference type="PIRSF" id="PIRSF029208">
    <property type="entry name" value="Phage_tail_GPU"/>
    <property type="match status" value="1"/>
</dbReference>
<dbReference type="RefSeq" id="WP_130550435.1">
    <property type="nucleotide sequence ID" value="NZ_SHMC01000002.1"/>
</dbReference>
<dbReference type="InterPro" id="IPR016912">
    <property type="entry name" value="Phage_P2_GpU"/>
</dbReference>
<dbReference type="EMBL" id="SHMC01000002">
    <property type="protein sequence ID" value="TAA26560.1"/>
    <property type="molecule type" value="Genomic_DNA"/>
</dbReference>
<dbReference type="Pfam" id="PF06995">
    <property type="entry name" value="Phage_P2_GpU"/>
    <property type="match status" value="1"/>
</dbReference>
<dbReference type="InterPro" id="IPR009734">
    <property type="entry name" value="Myoviridae_GpU"/>
</dbReference>
<reference evidence="1 2" key="1">
    <citation type="submission" date="2019-02" db="EMBL/GenBank/DDBJ databases">
        <title>WGS of Pseudoxanthomonas species novum from clinical isolates.</title>
        <authorList>
            <person name="Bernier A.-M."/>
            <person name="Bernard K."/>
            <person name="Vachon A."/>
        </authorList>
    </citation>
    <scope>NUCLEOTIDE SEQUENCE [LARGE SCALE GENOMIC DNA]</scope>
    <source>
        <strain evidence="1 2">NML171200</strain>
    </source>
</reference>
<name>A0A4Q8LDB5_9GAMM</name>
<accession>A0A4Q8LDB5</accession>
<sequence length="146" mass="15783">MLMTLGTFVFSIDAAAYDQLQRSVAWRHARTDRVGAIAASQYVGPGEDTIELSGVIAPPLTGRHASLDTLREMGDTGRPWALVSGTGRVIGPYAITTLRETRTHFLANGQPRKVEFTLSLGRVPDEAMQVDQRMAGEPTQTTANVA</sequence>
<evidence type="ECO:0000313" key="2">
    <source>
        <dbReference type="Proteomes" id="UP000292627"/>
    </source>
</evidence>
<proteinExistence type="predicted"/>
<evidence type="ECO:0000313" key="1">
    <source>
        <dbReference type="EMBL" id="TAA26560.1"/>
    </source>
</evidence>